<dbReference type="InterPro" id="IPR044034">
    <property type="entry name" value="NAC-like_UBA"/>
</dbReference>
<gene>
    <name evidence="3" type="ORF">AGERDE_LOCUS3879</name>
</gene>
<evidence type="ECO:0000259" key="2">
    <source>
        <dbReference type="Pfam" id="PF19026"/>
    </source>
</evidence>
<comment type="caution">
    <text evidence="3">The sequence shown here is derived from an EMBL/GenBank/DDBJ whole genome shotgun (WGS) entry which is preliminary data.</text>
</comment>
<name>A0A9N8ZGY0_9GLOM</name>
<keyword evidence="4" id="KW-1185">Reference proteome</keyword>
<dbReference type="PANTHER" id="PTHR31184">
    <property type="entry name" value="HUNTINGTIN-INTERACTING PROTEIN K FAMILY MEMBER"/>
    <property type="match status" value="1"/>
</dbReference>
<reference evidence="3" key="1">
    <citation type="submission" date="2021-06" db="EMBL/GenBank/DDBJ databases">
        <authorList>
            <person name="Kallberg Y."/>
            <person name="Tangrot J."/>
            <person name="Rosling A."/>
        </authorList>
    </citation>
    <scope>NUCLEOTIDE SEQUENCE</scope>
    <source>
        <strain evidence="3">MT106</strain>
    </source>
</reference>
<evidence type="ECO:0000256" key="1">
    <source>
        <dbReference type="SAM" id="MobiDB-lite"/>
    </source>
</evidence>
<proteinExistence type="predicted"/>
<accession>A0A9N8ZGY0</accession>
<dbReference type="EMBL" id="CAJVPL010000409">
    <property type="protein sequence ID" value="CAG8493553.1"/>
    <property type="molecule type" value="Genomic_DNA"/>
</dbReference>
<dbReference type="Gene3D" id="1.10.8.10">
    <property type="entry name" value="DNA helicase RuvA subunit, C-terminal domain"/>
    <property type="match status" value="1"/>
</dbReference>
<dbReference type="CDD" id="cd14361">
    <property type="entry name" value="UBA_HYPK"/>
    <property type="match status" value="1"/>
</dbReference>
<organism evidence="3 4">
    <name type="scientific">Ambispora gerdemannii</name>
    <dbReference type="NCBI Taxonomy" id="144530"/>
    <lineage>
        <taxon>Eukaryota</taxon>
        <taxon>Fungi</taxon>
        <taxon>Fungi incertae sedis</taxon>
        <taxon>Mucoromycota</taxon>
        <taxon>Glomeromycotina</taxon>
        <taxon>Glomeromycetes</taxon>
        <taxon>Archaeosporales</taxon>
        <taxon>Ambisporaceae</taxon>
        <taxon>Ambispora</taxon>
    </lineage>
</organism>
<feature type="region of interest" description="Disordered" evidence="1">
    <location>
        <begin position="1"/>
        <end position="53"/>
    </location>
</feature>
<dbReference type="OrthoDB" id="285219at2759"/>
<dbReference type="InterPro" id="IPR052617">
    <property type="entry name" value="Huntingtin-int_K"/>
</dbReference>
<evidence type="ECO:0000313" key="3">
    <source>
        <dbReference type="EMBL" id="CAG8493553.1"/>
    </source>
</evidence>
<feature type="domain" description="Nascent polypeptide-associated complex subunit alpha-like UBA" evidence="2">
    <location>
        <begin position="81"/>
        <end position="121"/>
    </location>
</feature>
<dbReference type="PANTHER" id="PTHR31184:SF2">
    <property type="entry name" value="HUNTINGTIN-INTERACTING PROTEIN K"/>
    <property type="match status" value="1"/>
</dbReference>
<protein>
    <submittedName>
        <fullName evidence="3">4980_t:CDS:1</fullName>
    </submittedName>
</protein>
<dbReference type="Proteomes" id="UP000789831">
    <property type="component" value="Unassembled WGS sequence"/>
</dbReference>
<dbReference type="AlphaFoldDB" id="A0A9N8ZGY0"/>
<dbReference type="InterPro" id="IPR038922">
    <property type="entry name" value="HYPK_UBA"/>
</dbReference>
<feature type="compositionally biased region" description="Low complexity" evidence="1">
    <location>
        <begin position="12"/>
        <end position="21"/>
    </location>
</feature>
<dbReference type="Pfam" id="PF19026">
    <property type="entry name" value="UBA_HYPK"/>
    <property type="match status" value="1"/>
</dbReference>
<evidence type="ECO:0000313" key="4">
    <source>
        <dbReference type="Proteomes" id="UP000789831"/>
    </source>
</evidence>
<dbReference type="GO" id="GO:0043066">
    <property type="term" value="P:negative regulation of apoptotic process"/>
    <property type="evidence" value="ECO:0007669"/>
    <property type="project" value="TreeGrafter"/>
</dbReference>
<sequence length="123" mass="13556">MTKKHKNGDGDGSLSSADGGATSQSGGGVDEEQQPEEQQPQQKGFKGKAKKDMQEALTFVKEESQRQKAQKLQKQQELEKVTVAKEDIELIISEMEVTQQVADRFLRENQGDVVKALKAIILA</sequence>
<dbReference type="GO" id="GO:0050821">
    <property type="term" value="P:protein stabilization"/>
    <property type="evidence" value="ECO:0007669"/>
    <property type="project" value="TreeGrafter"/>
</dbReference>